<proteinExistence type="predicted"/>
<accession>A0ABY4FG47</accession>
<dbReference type="EMBL" id="CP095049">
    <property type="protein sequence ID" value="UOQ55515.1"/>
    <property type="molecule type" value="Genomic_DNA"/>
</dbReference>
<sequence length="126" mass="13829">MARTLAYLLTTLILLQTFSRELVVMDYQLHKERITELFCVNKDKPKLQCNGKCHLAKKLRKAESAESKAPAGGFAKVKYDALLPVRALLSAPAAVPAAPALFGRSSSAPYCFTPAHSIFHPPSFRA</sequence>
<protein>
    <submittedName>
        <fullName evidence="1">Uncharacterized protein</fullName>
    </submittedName>
</protein>
<keyword evidence="2" id="KW-1185">Reference proteome</keyword>
<evidence type="ECO:0000313" key="2">
    <source>
        <dbReference type="Proteomes" id="UP000831785"/>
    </source>
</evidence>
<dbReference type="RefSeq" id="WP_244724462.1">
    <property type="nucleotide sequence ID" value="NZ_CP095049.1"/>
</dbReference>
<reference evidence="1 2" key="1">
    <citation type="submission" date="2022-04" db="EMBL/GenBank/DDBJ databases">
        <title>Hymenobacter sp. isolated from the air.</title>
        <authorList>
            <person name="Won M."/>
            <person name="Lee C.-M."/>
            <person name="Woen H.-Y."/>
            <person name="Kwon S.-W."/>
        </authorList>
    </citation>
    <scope>NUCLEOTIDE SEQUENCE [LARGE SCALE GENOMIC DNA]</scope>
    <source>
        <strain evidence="2">5116 S-27</strain>
    </source>
</reference>
<dbReference type="Proteomes" id="UP000831785">
    <property type="component" value="Chromosome"/>
</dbReference>
<name>A0ABY4FG47_9BACT</name>
<gene>
    <name evidence="1" type="ORF">MUN80_12320</name>
</gene>
<evidence type="ECO:0000313" key="1">
    <source>
        <dbReference type="EMBL" id="UOQ55515.1"/>
    </source>
</evidence>
<organism evidence="1 2">
    <name type="scientific">Hymenobacter cellulosivorans</name>
    <dbReference type="NCBI Taxonomy" id="2932249"/>
    <lineage>
        <taxon>Bacteria</taxon>
        <taxon>Pseudomonadati</taxon>
        <taxon>Bacteroidota</taxon>
        <taxon>Cytophagia</taxon>
        <taxon>Cytophagales</taxon>
        <taxon>Hymenobacteraceae</taxon>
        <taxon>Hymenobacter</taxon>
    </lineage>
</organism>